<sequence length="176" mass="19860">MIKSTPTRRTALRLGTVTAAASGLVTTSGTGALAAPPPQRRWPAPVRTWVFKESTYYEGHRAIRLHRLYRAGRRFYTAHAGEAAYALENSGYEEEQPVWVIPVTDPTEAPARSVQLMRLWNERRGLQLRTISRPVAEQAMRHGYELQVEHPAPYVFTAKVTEAAAPYQFSDVWQPL</sequence>
<feature type="signal peptide" evidence="1">
    <location>
        <begin position="1"/>
        <end position="34"/>
    </location>
</feature>
<dbReference type="InterPro" id="IPR006311">
    <property type="entry name" value="TAT_signal"/>
</dbReference>
<feature type="chain" id="PRO_5040828375" description="DUF5648 domain-containing protein" evidence="1">
    <location>
        <begin position="35"/>
        <end position="176"/>
    </location>
</feature>
<dbReference type="PROSITE" id="PS51318">
    <property type="entry name" value="TAT"/>
    <property type="match status" value="1"/>
</dbReference>
<proteinExistence type="predicted"/>
<organism evidence="3 4">
    <name type="scientific">Kineosporia babensis</name>
    <dbReference type="NCBI Taxonomy" id="499548"/>
    <lineage>
        <taxon>Bacteria</taxon>
        <taxon>Bacillati</taxon>
        <taxon>Actinomycetota</taxon>
        <taxon>Actinomycetes</taxon>
        <taxon>Kineosporiales</taxon>
        <taxon>Kineosporiaceae</taxon>
        <taxon>Kineosporia</taxon>
    </lineage>
</organism>
<keyword evidence="4" id="KW-1185">Reference proteome</keyword>
<reference evidence="3" key="1">
    <citation type="submission" date="2021-11" db="EMBL/GenBank/DDBJ databases">
        <title>Streptomyces corallinus and Kineosporia corallina sp. nov., two new coral-derived marine actinobacteria.</title>
        <authorList>
            <person name="Buangrab K."/>
            <person name="Sutthacheep M."/>
            <person name="Yeemin T."/>
            <person name="Harunari E."/>
            <person name="Igarashi Y."/>
            <person name="Sripreechasak P."/>
            <person name="Kanchanasin P."/>
            <person name="Tanasupawat S."/>
            <person name="Phongsopitanun W."/>
        </authorList>
    </citation>
    <scope>NUCLEOTIDE SEQUENCE</scope>
    <source>
        <strain evidence="3">JCM 31032</strain>
    </source>
</reference>
<dbReference type="Proteomes" id="UP001138997">
    <property type="component" value="Unassembled WGS sequence"/>
</dbReference>
<evidence type="ECO:0000256" key="1">
    <source>
        <dbReference type="SAM" id="SignalP"/>
    </source>
</evidence>
<dbReference type="Pfam" id="PF18885">
    <property type="entry name" value="DUF5648"/>
    <property type="match status" value="1"/>
</dbReference>
<keyword evidence="1" id="KW-0732">Signal</keyword>
<dbReference type="EMBL" id="JAJOMB010000028">
    <property type="protein sequence ID" value="MCD5316304.1"/>
    <property type="molecule type" value="Genomic_DNA"/>
</dbReference>
<name>A0A9X1NM44_9ACTN</name>
<comment type="caution">
    <text evidence="3">The sequence shown here is derived from an EMBL/GenBank/DDBJ whole genome shotgun (WGS) entry which is preliminary data.</text>
</comment>
<feature type="domain" description="DUF5648" evidence="2">
    <location>
        <begin position="65"/>
        <end position="161"/>
    </location>
</feature>
<evidence type="ECO:0000313" key="3">
    <source>
        <dbReference type="EMBL" id="MCD5316304.1"/>
    </source>
</evidence>
<dbReference type="RefSeq" id="WP_231449156.1">
    <property type="nucleotide sequence ID" value="NZ_JAJOMB010000028.1"/>
</dbReference>
<protein>
    <recommendedName>
        <fullName evidence="2">DUF5648 domain-containing protein</fullName>
    </recommendedName>
</protein>
<evidence type="ECO:0000313" key="4">
    <source>
        <dbReference type="Proteomes" id="UP001138997"/>
    </source>
</evidence>
<dbReference type="AlphaFoldDB" id="A0A9X1NM44"/>
<accession>A0A9X1NM44</accession>
<gene>
    <name evidence="3" type="ORF">LR394_35945</name>
</gene>
<dbReference type="InterPro" id="IPR043708">
    <property type="entry name" value="DUF5648"/>
</dbReference>
<evidence type="ECO:0000259" key="2">
    <source>
        <dbReference type="Pfam" id="PF18885"/>
    </source>
</evidence>